<reference evidence="2" key="1">
    <citation type="journal article" date="2019" name="Sci. Rep.">
        <title>Draft genome of Tanacetum cinerariifolium, the natural source of mosquito coil.</title>
        <authorList>
            <person name="Yamashiro T."/>
            <person name="Shiraishi A."/>
            <person name="Satake H."/>
            <person name="Nakayama K."/>
        </authorList>
    </citation>
    <scope>NUCLEOTIDE SEQUENCE</scope>
</reference>
<dbReference type="SUPFAM" id="SSF56672">
    <property type="entry name" value="DNA/RNA polymerases"/>
    <property type="match status" value="1"/>
</dbReference>
<dbReference type="GO" id="GO:0004519">
    <property type="term" value="F:endonuclease activity"/>
    <property type="evidence" value="ECO:0007669"/>
    <property type="project" value="UniProtKB-KW"/>
</dbReference>
<proteinExistence type="predicted"/>
<evidence type="ECO:0000313" key="2">
    <source>
        <dbReference type="EMBL" id="GFA42546.1"/>
    </source>
</evidence>
<dbReference type="InterPro" id="IPR041577">
    <property type="entry name" value="RT_RNaseH_2"/>
</dbReference>
<name>A0A699JMI8_TANCI</name>
<dbReference type="GO" id="GO:0016787">
    <property type="term" value="F:hydrolase activity"/>
    <property type="evidence" value="ECO:0007669"/>
    <property type="project" value="UniProtKB-KW"/>
</dbReference>
<organism evidence="2">
    <name type="scientific">Tanacetum cinerariifolium</name>
    <name type="common">Dalmatian daisy</name>
    <name type="synonym">Chrysanthemum cinerariifolium</name>
    <dbReference type="NCBI Taxonomy" id="118510"/>
    <lineage>
        <taxon>Eukaryota</taxon>
        <taxon>Viridiplantae</taxon>
        <taxon>Streptophyta</taxon>
        <taxon>Embryophyta</taxon>
        <taxon>Tracheophyta</taxon>
        <taxon>Spermatophyta</taxon>
        <taxon>Magnoliopsida</taxon>
        <taxon>eudicotyledons</taxon>
        <taxon>Gunneridae</taxon>
        <taxon>Pentapetalae</taxon>
        <taxon>asterids</taxon>
        <taxon>campanulids</taxon>
        <taxon>Asterales</taxon>
        <taxon>Asteraceae</taxon>
        <taxon>Asteroideae</taxon>
        <taxon>Anthemideae</taxon>
        <taxon>Anthemidinae</taxon>
        <taxon>Tanacetum</taxon>
    </lineage>
</organism>
<accession>A0A699JMI8</accession>
<dbReference type="AlphaFoldDB" id="A0A699JMI8"/>
<dbReference type="PANTHER" id="PTHR34072:SF44">
    <property type="entry name" value="RNA-DIRECTED DNA POLYMERASE"/>
    <property type="match status" value="1"/>
</dbReference>
<dbReference type="Gene3D" id="3.10.20.370">
    <property type="match status" value="1"/>
</dbReference>
<dbReference type="InterPro" id="IPR043502">
    <property type="entry name" value="DNA/RNA_pol_sf"/>
</dbReference>
<keyword evidence="2" id="KW-0548">Nucleotidyltransferase</keyword>
<keyword evidence="2" id="KW-0808">Transferase</keyword>
<gene>
    <name evidence="2" type="ORF">Tci_614518</name>
</gene>
<dbReference type="GO" id="GO:0003964">
    <property type="term" value="F:RNA-directed DNA polymerase activity"/>
    <property type="evidence" value="ECO:0007669"/>
    <property type="project" value="UniProtKB-KW"/>
</dbReference>
<dbReference type="FunFam" id="3.10.20.370:FF:000001">
    <property type="entry name" value="Retrovirus-related Pol polyprotein from transposon 17.6-like protein"/>
    <property type="match status" value="1"/>
</dbReference>
<comment type="caution">
    <text evidence="2">The sequence shown here is derived from an EMBL/GenBank/DDBJ whole genome shotgun (WGS) entry which is preliminary data.</text>
</comment>
<protein>
    <submittedName>
        <fullName evidence="2">Reverse transcriptase domain-containing protein</fullName>
    </submittedName>
</protein>
<dbReference type="Pfam" id="PF17919">
    <property type="entry name" value="RT_RNaseH_2"/>
    <property type="match status" value="1"/>
</dbReference>
<dbReference type="PANTHER" id="PTHR34072">
    <property type="entry name" value="ENZYMATIC POLYPROTEIN-RELATED"/>
    <property type="match status" value="1"/>
</dbReference>
<dbReference type="EMBL" id="BKCJ010421794">
    <property type="protein sequence ID" value="GFA42546.1"/>
    <property type="molecule type" value="Genomic_DNA"/>
</dbReference>
<evidence type="ECO:0000259" key="1">
    <source>
        <dbReference type="Pfam" id="PF17919"/>
    </source>
</evidence>
<dbReference type="CDD" id="cd09274">
    <property type="entry name" value="RNase_HI_RT_Ty3"/>
    <property type="match status" value="1"/>
</dbReference>
<keyword evidence="2" id="KW-0695">RNA-directed DNA polymerase</keyword>
<dbReference type="Gene3D" id="3.10.10.10">
    <property type="entry name" value="HIV Type 1 Reverse Transcriptase, subunit A, domain 1"/>
    <property type="match status" value="1"/>
</dbReference>
<feature type="domain" description="Reverse transcriptase/retrotransposon-derived protein RNase H-like" evidence="1">
    <location>
        <begin position="267"/>
        <end position="324"/>
    </location>
</feature>
<sequence>MLALRSASAKHSTIPGKSYGIRNLPWSPNFSDNFLRRTAEQCSFNKVRAISLNFSLFLIKALRVEENLGIRIKASTGRALIDVFEGELTFRVGNKAINFNLDQTSRYSANYNDMAAKRIDIIDMAREEYSQEVLGFSDTISRAKSEKSSIDEPPEVELKDLPPHIEYAFLEGDDKLPVIIAKYLSVEEKTALITVLKSHKRAIAWKLSDIKGFDLEFYTYKILMEEDFKPAVQHQRREKTTFTCPYGPFAYRRMPFGLCNAPGTFQSDFTIGAVLGQRQDKHFRPIHYASKTMTEAESNYTTTEKEMLAVVYAFEKFRSYLILNKSIEFTFNVIDTKGAESLAADHLSRLENPHQNVLDPKEINESFPLETLNLVSTHGNQSAPWFADFANYHAGKFIVKGMPRVSGQEAVEILKACHYGPTGGHHGPNYTTKKVFD</sequence>